<dbReference type="Proteomes" id="UP000275078">
    <property type="component" value="Unassembled WGS sequence"/>
</dbReference>
<dbReference type="EMBL" id="ML119657">
    <property type="protein sequence ID" value="RPA84714.1"/>
    <property type="molecule type" value="Genomic_DNA"/>
</dbReference>
<feature type="region of interest" description="Disordered" evidence="1">
    <location>
        <begin position="1"/>
        <end position="45"/>
    </location>
</feature>
<proteinExistence type="predicted"/>
<sequence>MPKRPASECSPSSADSYHIPKRSKQQSTIVVSDQNMPTIQSKATEKKLKLSDKTLQRLFLSCRQDLQNVRKEEEKLDAACQAVFHKIMAINLELGKLEKDALQLCRKRDNVSERREELEKG</sequence>
<keyword evidence="3" id="KW-1185">Reference proteome</keyword>
<accession>A0A3N4ISX3</accession>
<name>A0A3N4ISX3_ASCIM</name>
<evidence type="ECO:0000313" key="3">
    <source>
        <dbReference type="Proteomes" id="UP000275078"/>
    </source>
</evidence>
<organism evidence="2 3">
    <name type="scientific">Ascobolus immersus RN42</name>
    <dbReference type="NCBI Taxonomy" id="1160509"/>
    <lineage>
        <taxon>Eukaryota</taxon>
        <taxon>Fungi</taxon>
        <taxon>Dikarya</taxon>
        <taxon>Ascomycota</taxon>
        <taxon>Pezizomycotina</taxon>
        <taxon>Pezizomycetes</taxon>
        <taxon>Pezizales</taxon>
        <taxon>Ascobolaceae</taxon>
        <taxon>Ascobolus</taxon>
    </lineage>
</organism>
<evidence type="ECO:0000256" key="1">
    <source>
        <dbReference type="SAM" id="MobiDB-lite"/>
    </source>
</evidence>
<gene>
    <name evidence="2" type="ORF">BJ508DRAFT_25992</name>
</gene>
<dbReference type="AlphaFoldDB" id="A0A3N4ISX3"/>
<protein>
    <submittedName>
        <fullName evidence="2">Uncharacterized protein</fullName>
    </submittedName>
</protein>
<feature type="compositionally biased region" description="Polar residues" evidence="1">
    <location>
        <begin position="25"/>
        <end position="42"/>
    </location>
</feature>
<evidence type="ECO:0000313" key="2">
    <source>
        <dbReference type="EMBL" id="RPA84714.1"/>
    </source>
</evidence>
<reference evidence="2 3" key="1">
    <citation type="journal article" date="2018" name="Nat. Ecol. Evol.">
        <title>Pezizomycetes genomes reveal the molecular basis of ectomycorrhizal truffle lifestyle.</title>
        <authorList>
            <person name="Murat C."/>
            <person name="Payen T."/>
            <person name="Noel B."/>
            <person name="Kuo A."/>
            <person name="Morin E."/>
            <person name="Chen J."/>
            <person name="Kohler A."/>
            <person name="Krizsan K."/>
            <person name="Balestrini R."/>
            <person name="Da Silva C."/>
            <person name="Montanini B."/>
            <person name="Hainaut M."/>
            <person name="Levati E."/>
            <person name="Barry K.W."/>
            <person name="Belfiori B."/>
            <person name="Cichocki N."/>
            <person name="Clum A."/>
            <person name="Dockter R.B."/>
            <person name="Fauchery L."/>
            <person name="Guy J."/>
            <person name="Iotti M."/>
            <person name="Le Tacon F."/>
            <person name="Lindquist E.A."/>
            <person name="Lipzen A."/>
            <person name="Malagnac F."/>
            <person name="Mello A."/>
            <person name="Molinier V."/>
            <person name="Miyauchi S."/>
            <person name="Poulain J."/>
            <person name="Riccioni C."/>
            <person name="Rubini A."/>
            <person name="Sitrit Y."/>
            <person name="Splivallo R."/>
            <person name="Traeger S."/>
            <person name="Wang M."/>
            <person name="Zifcakova L."/>
            <person name="Wipf D."/>
            <person name="Zambonelli A."/>
            <person name="Paolocci F."/>
            <person name="Nowrousian M."/>
            <person name="Ottonello S."/>
            <person name="Baldrian P."/>
            <person name="Spatafora J.W."/>
            <person name="Henrissat B."/>
            <person name="Nagy L.G."/>
            <person name="Aury J.M."/>
            <person name="Wincker P."/>
            <person name="Grigoriev I.V."/>
            <person name="Bonfante P."/>
            <person name="Martin F.M."/>
        </authorList>
    </citation>
    <scope>NUCLEOTIDE SEQUENCE [LARGE SCALE GENOMIC DNA]</scope>
    <source>
        <strain evidence="2 3">RN42</strain>
    </source>
</reference>